<dbReference type="InterPro" id="IPR036691">
    <property type="entry name" value="Endo/exonu/phosph_ase_sf"/>
</dbReference>
<keyword evidence="2" id="KW-0472">Membrane</keyword>
<accession>A0ABY4G929</accession>
<dbReference type="RefSeq" id="WP_245122890.1">
    <property type="nucleotide sequence ID" value="NZ_CP095061.1"/>
</dbReference>
<dbReference type="InterPro" id="IPR005135">
    <property type="entry name" value="Endo/exonuclease/phosphatase"/>
</dbReference>
<keyword evidence="4" id="KW-0255">Endonuclease</keyword>
<gene>
    <name evidence="4" type="ORF">MUN86_05855</name>
</gene>
<feature type="transmembrane region" description="Helical" evidence="2">
    <location>
        <begin position="33"/>
        <end position="57"/>
    </location>
</feature>
<organism evidence="4 5">
    <name type="scientific">Hymenobacter volaticus</name>
    <dbReference type="NCBI Taxonomy" id="2932254"/>
    <lineage>
        <taxon>Bacteria</taxon>
        <taxon>Pseudomonadati</taxon>
        <taxon>Bacteroidota</taxon>
        <taxon>Cytophagia</taxon>
        <taxon>Cytophagales</taxon>
        <taxon>Hymenobacteraceae</taxon>
        <taxon>Hymenobacter</taxon>
    </lineage>
</organism>
<evidence type="ECO:0000313" key="5">
    <source>
        <dbReference type="Proteomes" id="UP000830401"/>
    </source>
</evidence>
<protein>
    <submittedName>
        <fullName evidence="4">Endonuclease/exonuclease/phosphatase family protein</fullName>
    </submittedName>
</protein>
<feature type="region of interest" description="Disordered" evidence="1">
    <location>
        <begin position="364"/>
        <end position="412"/>
    </location>
</feature>
<keyword evidence="4" id="KW-0540">Nuclease</keyword>
<keyword evidence="4" id="KW-0378">Hydrolase</keyword>
<keyword evidence="5" id="KW-1185">Reference proteome</keyword>
<evidence type="ECO:0000256" key="2">
    <source>
        <dbReference type="SAM" id="Phobius"/>
    </source>
</evidence>
<proteinExistence type="predicted"/>
<evidence type="ECO:0000313" key="4">
    <source>
        <dbReference type="EMBL" id="UOQ67403.1"/>
    </source>
</evidence>
<dbReference type="Pfam" id="PF03372">
    <property type="entry name" value="Exo_endo_phos"/>
    <property type="match status" value="1"/>
</dbReference>
<sequence>MAWYLQSAIAAACSSFSHTSYSPPVPTLDAPIWILLAHGLTLLLALLAVVATLLPLLRQTAWWIRVFDFPRLQIVGVTLLVVAAAWLLGWHQLPGWAGLGLMTALGAVVLYQTVRISPYTPIVKKQVGDSTLKDGQRHISLAVMNVLQYNKHSDMALRVLQQVDPDVIMAVETDEWWHGELKPLEKTHPYTCHEPLDNTYGLLFFSRLPLEGCQVKYLLDDDVPSLHTRIQLPDGKTWVRLYGLHPKPPAPAESKTSTKRDAELLLVGKEINEHEEPTIVFGDMNDVAWSHTSELFRRISGLMDPRVGRGLLPTFHADYLALRWPLDHVFVSPDFKVDDIQRLPYVGSDHFPIYIKLSYEPQDKKVQEENAEQADADDYQEANEKIREGFEEEVEEELEEATTAEEGKKVTS</sequence>
<dbReference type="GO" id="GO:0004519">
    <property type="term" value="F:endonuclease activity"/>
    <property type="evidence" value="ECO:0007669"/>
    <property type="project" value="UniProtKB-KW"/>
</dbReference>
<dbReference type="Gene3D" id="3.60.10.10">
    <property type="entry name" value="Endonuclease/exonuclease/phosphatase"/>
    <property type="match status" value="1"/>
</dbReference>
<dbReference type="SUPFAM" id="SSF56219">
    <property type="entry name" value="DNase I-like"/>
    <property type="match status" value="1"/>
</dbReference>
<keyword evidence="2" id="KW-0812">Transmembrane</keyword>
<dbReference type="Proteomes" id="UP000830401">
    <property type="component" value="Chromosome"/>
</dbReference>
<evidence type="ECO:0000259" key="3">
    <source>
        <dbReference type="Pfam" id="PF03372"/>
    </source>
</evidence>
<feature type="domain" description="Endonuclease/exonuclease/phosphatase" evidence="3">
    <location>
        <begin position="149"/>
        <end position="350"/>
    </location>
</feature>
<feature type="compositionally biased region" description="Acidic residues" evidence="1">
    <location>
        <begin position="369"/>
        <end position="381"/>
    </location>
</feature>
<feature type="compositionally biased region" description="Acidic residues" evidence="1">
    <location>
        <begin position="390"/>
        <end position="403"/>
    </location>
</feature>
<reference evidence="4" key="1">
    <citation type="submission" date="2022-04" db="EMBL/GenBank/DDBJ databases">
        <title>Hymenobacter sp. isolated from the air.</title>
        <authorList>
            <person name="Won M."/>
            <person name="Lee C.-M."/>
            <person name="Woen H.-Y."/>
            <person name="Kwon S.-W."/>
        </authorList>
    </citation>
    <scope>NUCLEOTIDE SEQUENCE</scope>
    <source>
        <strain evidence="4">5420S-77</strain>
    </source>
</reference>
<feature type="transmembrane region" description="Helical" evidence="2">
    <location>
        <begin position="69"/>
        <end position="89"/>
    </location>
</feature>
<name>A0ABY4G929_9BACT</name>
<dbReference type="EMBL" id="CP095061">
    <property type="protein sequence ID" value="UOQ67403.1"/>
    <property type="molecule type" value="Genomic_DNA"/>
</dbReference>
<keyword evidence="2" id="KW-1133">Transmembrane helix</keyword>
<evidence type="ECO:0000256" key="1">
    <source>
        <dbReference type="SAM" id="MobiDB-lite"/>
    </source>
</evidence>